<accession>A0AAV9ZLL2</accession>
<name>A0AAV9ZLL2_9AGAR</name>
<feature type="compositionally biased region" description="Low complexity" evidence="1">
    <location>
        <begin position="36"/>
        <end position="51"/>
    </location>
</feature>
<gene>
    <name evidence="2" type="ORF">R3P38DRAFT_3450561</name>
</gene>
<evidence type="ECO:0008006" key="4">
    <source>
        <dbReference type="Google" id="ProtNLM"/>
    </source>
</evidence>
<organism evidence="2 3">
    <name type="scientific">Favolaschia claudopus</name>
    <dbReference type="NCBI Taxonomy" id="2862362"/>
    <lineage>
        <taxon>Eukaryota</taxon>
        <taxon>Fungi</taxon>
        <taxon>Dikarya</taxon>
        <taxon>Basidiomycota</taxon>
        <taxon>Agaricomycotina</taxon>
        <taxon>Agaricomycetes</taxon>
        <taxon>Agaricomycetidae</taxon>
        <taxon>Agaricales</taxon>
        <taxon>Marasmiineae</taxon>
        <taxon>Mycenaceae</taxon>
        <taxon>Favolaschia</taxon>
    </lineage>
</organism>
<keyword evidence="3" id="KW-1185">Reference proteome</keyword>
<dbReference type="AlphaFoldDB" id="A0AAV9ZLL2"/>
<dbReference type="EMBL" id="JAWWNJ010000132">
    <property type="protein sequence ID" value="KAK6985118.1"/>
    <property type="molecule type" value="Genomic_DNA"/>
</dbReference>
<feature type="region of interest" description="Disordered" evidence="1">
    <location>
        <begin position="211"/>
        <end position="252"/>
    </location>
</feature>
<reference evidence="2 3" key="1">
    <citation type="journal article" date="2024" name="J Genomics">
        <title>Draft genome sequencing and assembly of Favolaschia claudopus CIRM-BRFM 2984 isolated from oak limbs.</title>
        <authorList>
            <person name="Navarro D."/>
            <person name="Drula E."/>
            <person name="Chaduli D."/>
            <person name="Cazenave R."/>
            <person name="Ahrendt S."/>
            <person name="Wang J."/>
            <person name="Lipzen A."/>
            <person name="Daum C."/>
            <person name="Barry K."/>
            <person name="Grigoriev I.V."/>
            <person name="Favel A."/>
            <person name="Rosso M.N."/>
            <person name="Martin F."/>
        </authorList>
    </citation>
    <scope>NUCLEOTIDE SEQUENCE [LARGE SCALE GENOMIC DNA]</scope>
    <source>
        <strain evidence="2 3">CIRM-BRFM 2984</strain>
    </source>
</reference>
<feature type="region of interest" description="Disordered" evidence="1">
    <location>
        <begin position="1"/>
        <end position="56"/>
    </location>
</feature>
<feature type="compositionally biased region" description="Basic and acidic residues" evidence="1">
    <location>
        <begin position="217"/>
        <end position="245"/>
    </location>
</feature>
<comment type="caution">
    <text evidence="2">The sequence shown here is derived from an EMBL/GenBank/DDBJ whole genome shotgun (WGS) entry which is preliminary data.</text>
</comment>
<feature type="compositionally biased region" description="Low complexity" evidence="1">
    <location>
        <begin position="399"/>
        <end position="408"/>
    </location>
</feature>
<sequence length="708" mass="74982">MQHANTNGFSDTHEANDNDINSSEIESSMPPRNGYPSSSTSSASTLPGTSPCGDVSKGQAVFCQTPEYRDKVGWGGVRVGVGRGTCVYGMRLFVVVKRRRENLTSSGRRHTDAVTDKDATQSQMIKLQFEMEKNDRPTRGDRSSSLSKHRSLCTTTLTLTYTSGVQVWNATHLGGVSEVVNLNIPLSPSYQHPRSCLVFFRGYAVFCGHAEGGGGGDRQRRDSMKGTREAGGEGREGDGGERDGEMYGPVSSAAIMPPLRGGKLGSGGDGDVGVLTPHALYVYALHAGRVSARLGFPLALAASGGKRERGSGRRGQEYGYGASREDAVVSGVRCAFEEEVIVVTTHSPPALIVLARPSLRVVHVFPVAEPTVPARPLLTAGLLMHPHLLLITTPPPTHRSPQSPSAHSQPPPRIPLPVALAPPSLGYASPPFASPNPGGSGSSIGDSMASLRRSMTVLFAECAGGDERVCGFGGRCGMGKECASRHAFIPPVWAPLGGLRFTADGTKLIGPTPSPLRFWHPLPDVSAPTPVYALKRGQRVRGGRRACRARDEDCACVCGESIWRARKCDELCCGEGEDVGVPLLGDVGTSVTGEGCPIEVHALMRMRLPPAPQAVAGESVPLLPAPIAFIPLSAEAEASNACGRLRCRGHRVVIAVVAVVGEKHVALTIVLMLDLSDGVLSLRRVPVGVEDFDEEELVPGESKVTRMV</sequence>
<proteinExistence type="predicted"/>
<protein>
    <recommendedName>
        <fullName evidence="4">C3H1-type domain-containing protein</fullName>
    </recommendedName>
</protein>
<evidence type="ECO:0000313" key="2">
    <source>
        <dbReference type="EMBL" id="KAK6985118.1"/>
    </source>
</evidence>
<feature type="region of interest" description="Disordered" evidence="1">
    <location>
        <begin position="391"/>
        <end position="415"/>
    </location>
</feature>
<feature type="compositionally biased region" description="Polar residues" evidence="1">
    <location>
        <begin position="1"/>
        <end position="10"/>
    </location>
</feature>
<evidence type="ECO:0000256" key="1">
    <source>
        <dbReference type="SAM" id="MobiDB-lite"/>
    </source>
</evidence>
<dbReference type="Proteomes" id="UP001362999">
    <property type="component" value="Unassembled WGS sequence"/>
</dbReference>
<evidence type="ECO:0000313" key="3">
    <source>
        <dbReference type="Proteomes" id="UP001362999"/>
    </source>
</evidence>